<gene>
    <name evidence="4" type="ORF">LR48_Vigan03g255200</name>
</gene>
<dbReference type="PANTHER" id="PTHR42898:SF38">
    <property type="entry name" value="NAD(P)-BINDING ROSSMANN-FOLD PROTEIN"/>
    <property type="match status" value="1"/>
</dbReference>
<dbReference type="Proteomes" id="UP000053144">
    <property type="component" value="Chromosome 3"/>
</dbReference>
<dbReference type="Pfam" id="PF00106">
    <property type="entry name" value="adh_short"/>
    <property type="match status" value="1"/>
</dbReference>
<dbReference type="Gramene" id="KOM39170">
    <property type="protein sequence ID" value="KOM39170"/>
    <property type="gene ID" value="LR48_Vigan03g255200"/>
</dbReference>
<dbReference type="Gene3D" id="3.40.50.720">
    <property type="entry name" value="NAD(P)-binding Rossmann-like Domain"/>
    <property type="match status" value="2"/>
</dbReference>
<dbReference type="InterPro" id="IPR045000">
    <property type="entry name" value="TR"/>
</dbReference>
<keyword evidence="1" id="KW-0521">NADP</keyword>
<dbReference type="PANTHER" id="PTHR42898">
    <property type="entry name" value="TROPINONE REDUCTASE"/>
    <property type="match status" value="1"/>
</dbReference>
<proteinExistence type="inferred from homology"/>
<dbReference type="InterPro" id="IPR020904">
    <property type="entry name" value="Sc_DH/Rdtase_CS"/>
</dbReference>
<keyword evidence="2" id="KW-0560">Oxidoreductase</keyword>
<dbReference type="EMBL" id="CM003373">
    <property type="protein sequence ID" value="KOM39170.1"/>
    <property type="molecule type" value="Genomic_DNA"/>
</dbReference>
<evidence type="ECO:0000313" key="4">
    <source>
        <dbReference type="EMBL" id="KOM39170.1"/>
    </source>
</evidence>
<dbReference type="GO" id="GO:0016491">
    <property type="term" value="F:oxidoreductase activity"/>
    <property type="evidence" value="ECO:0007669"/>
    <property type="project" value="UniProtKB-KW"/>
</dbReference>
<evidence type="ECO:0000256" key="2">
    <source>
        <dbReference type="ARBA" id="ARBA00023002"/>
    </source>
</evidence>
<organism evidence="4 5">
    <name type="scientific">Phaseolus angularis</name>
    <name type="common">Azuki bean</name>
    <name type="synonym">Vigna angularis</name>
    <dbReference type="NCBI Taxonomy" id="3914"/>
    <lineage>
        <taxon>Eukaryota</taxon>
        <taxon>Viridiplantae</taxon>
        <taxon>Streptophyta</taxon>
        <taxon>Embryophyta</taxon>
        <taxon>Tracheophyta</taxon>
        <taxon>Spermatophyta</taxon>
        <taxon>Magnoliopsida</taxon>
        <taxon>eudicotyledons</taxon>
        <taxon>Gunneridae</taxon>
        <taxon>Pentapetalae</taxon>
        <taxon>rosids</taxon>
        <taxon>fabids</taxon>
        <taxon>Fabales</taxon>
        <taxon>Fabaceae</taxon>
        <taxon>Papilionoideae</taxon>
        <taxon>50 kb inversion clade</taxon>
        <taxon>NPAAA clade</taxon>
        <taxon>indigoferoid/millettioid clade</taxon>
        <taxon>Phaseoleae</taxon>
        <taxon>Vigna</taxon>
    </lineage>
</organism>
<dbReference type="STRING" id="3914.A0A0L9U8K7"/>
<protein>
    <submittedName>
        <fullName evidence="4">Uncharacterized protein</fullName>
    </submittedName>
</protein>
<dbReference type="InterPro" id="IPR036291">
    <property type="entry name" value="NAD(P)-bd_dom_sf"/>
</dbReference>
<dbReference type="OMA" id="HEEYPSI"/>
<evidence type="ECO:0000256" key="3">
    <source>
        <dbReference type="ARBA" id="ARBA00025714"/>
    </source>
</evidence>
<dbReference type="FunFam" id="3.40.50.720:FF:000084">
    <property type="entry name" value="Short-chain dehydrogenase reductase"/>
    <property type="match status" value="1"/>
</dbReference>
<dbReference type="AlphaFoldDB" id="A0A0L9U8K7"/>
<reference evidence="5" key="1">
    <citation type="journal article" date="2015" name="Proc. Natl. Acad. Sci. U.S.A.">
        <title>Genome sequencing of adzuki bean (Vigna angularis) provides insight into high starch and low fat accumulation and domestication.</title>
        <authorList>
            <person name="Yang K."/>
            <person name="Tian Z."/>
            <person name="Chen C."/>
            <person name="Luo L."/>
            <person name="Zhao B."/>
            <person name="Wang Z."/>
            <person name="Yu L."/>
            <person name="Li Y."/>
            <person name="Sun Y."/>
            <person name="Li W."/>
            <person name="Chen Y."/>
            <person name="Li Y."/>
            <person name="Zhang Y."/>
            <person name="Ai D."/>
            <person name="Zhao J."/>
            <person name="Shang C."/>
            <person name="Ma Y."/>
            <person name="Wu B."/>
            <person name="Wang M."/>
            <person name="Gao L."/>
            <person name="Sun D."/>
            <person name="Zhang P."/>
            <person name="Guo F."/>
            <person name="Wang W."/>
            <person name="Li Y."/>
            <person name="Wang J."/>
            <person name="Varshney R.K."/>
            <person name="Wang J."/>
            <person name="Ling H.Q."/>
            <person name="Wan P."/>
        </authorList>
    </citation>
    <scope>NUCLEOTIDE SEQUENCE</scope>
    <source>
        <strain evidence="5">cv. Jingnong 6</strain>
    </source>
</reference>
<comment type="similarity">
    <text evidence="3">Belongs to the short-chain dehydrogenases/reductases (SDR) family. SDR65C subfamily.</text>
</comment>
<name>A0A0L9U8K7_PHAAN</name>
<dbReference type="Pfam" id="PF13561">
    <property type="entry name" value="adh_short_C2"/>
    <property type="match status" value="1"/>
</dbReference>
<accession>A0A0L9U8K7</accession>
<dbReference type="PRINTS" id="PR00081">
    <property type="entry name" value="GDHRDH"/>
</dbReference>
<evidence type="ECO:0000256" key="1">
    <source>
        <dbReference type="ARBA" id="ARBA00022857"/>
    </source>
</evidence>
<dbReference type="SUPFAM" id="SSF51735">
    <property type="entry name" value="NAD(P)-binding Rossmann-fold domains"/>
    <property type="match status" value="1"/>
</dbReference>
<sequence>MAELEESSSKRGGRWCLKGMTALVSGGTRGIGHAIVSDLAAFGAAVHTCSRTQTELNKCLEEWQSEGFQVTGSVCDVSSPHDREKLLQKVASIFNGKLNIYLFLLSTKHSLSLLRSPLRHRWSIPGVKSFQLNRSVFGSETEGDELLEEALEEENLVEVNNVGTNLRKPTIEYSAEEYSELMTVNLDSSFNLCQLAYPLLKASGKGCIVFLSSVAGVTSMGTGSVYAASKAAINQLTKNLACEWAKDNIRSNCVVPWTTRTSLVQHLLQNQAFVDDVMSRTPLKRIAEPEEVSSLVTFLCLPAASYITGQVICVDGGVTVNGFQPSIRIT</sequence>
<dbReference type="InterPro" id="IPR002347">
    <property type="entry name" value="SDR_fam"/>
</dbReference>
<dbReference type="PROSITE" id="PS00061">
    <property type="entry name" value="ADH_SHORT"/>
    <property type="match status" value="1"/>
</dbReference>
<evidence type="ECO:0000313" key="5">
    <source>
        <dbReference type="Proteomes" id="UP000053144"/>
    </source>
</evidence>